<accession>A0ABQ9W9G7</accession>
<evidence type="ECO:0000313" key="2">
    <source>
        <dbReference type="Proteomes" id="UP001266305"/>
    </source>
</evidence>
<dbReference type="Proteomes" id="UP001266305">
    <property type="component" value="Unassembled WGS sequence"/>
</dbReference>
<feature type="non-terminal residue" evidence="1">
    <location>
        <position position="56"/>
    </location>
</feature>
<name>A0ABQ9W9G7_SAGOE</name>
<sequence>NGSLALNIRNTWHSHWDAGVSSKVYEDYTWSCPQGTWLIFRSYTCIIPETIEQLSS</sequence>
<gene>
    <name evidence="1" type="ORF">P7K49_005158</name>
</gene>
<proteinExistence type="predicted"/>
<protein>
    <submittedName>
        <fullName evidence="1">Uncharacterized protein</fullName>
    </submittedName>
</protein>
<evidence type="ECO:0000313" key="1">
    <source>
        <dbReference type="EMBL" id="KAK2118271.1"/>
    </source>
</evidence>
<reference evidence="1 2" key="1">
    <citation type="submission" date="2023-05" db="EMBL/GenBank/DDBJ databases">
        <title>B98-5 Cell Line De Novo Hybrid Assembly: An Optical Mapping Approach.</title>
        <authorList>
            <person name="Kananen K."/>
            <person name="Auerbach J.A."/>
            <person name="Kautto E."/>
            <person name="Blachly J.S."/>
        </authorList>
    </citation>
    <scope>NUCLEOTIDE SEQUENCE [LARGE SCALE GENOMIC DNA]</scope>
    <source>
        <strain evidence="1">B95-8</strain>
        <tissue evidence="1">Cell line</tissue>
    </source>
</reference>
<dbReference type="EMBL" id="JASSZA010000002">
    <property type="protein sequence ID" value="KAK2118271.1"/>
    <property type="molecule type" value="Genomic_DNA"/>
</dbReference>
<keyword evidence="2" id="KW-1185">Reference proteome</keyword>
<comment type="caution">
    <text evidence="1">The sequence shown here is derived from an EMBL/GenBank/DDBJ whole genome shotgun (WGS) entry which is preliminary data.</text>
</comment>
<organism evidence="1 2">
    <name type="scientific">Saguinus oedipus</name>
    <name type="common">Cotton-top tamarin</name>
    <name type="synonym">Oedipomidas oedipus</name>
    <dbReference type="NCBI Taxonomy" id="9490"/>
    <lineage>
        <taxon>Eukaryota</taxon>
        <taxon>Metazoa</taxon>
        <taxon>Chordata</taxon>
        <taxon>Craniata</taxon>
        <taxon>Vertebrata</taxon>
        <taxon>Euteleostomi</taxon>
        <taxon>Mammalia</taxon>
        <taxon>Eutheria</taxon>
        <taxon>Euarchontoglires</taxon>
        <taxon>Primates</taxon>
        <taxon>Haplorrhini</taxon>
        <taxon>Platyrrhini</taxon>
        <taxon>Cebidae</taxon>
        <taxon>Callitrichinae</taxon>
        <taxon>Saguinus</taxon>
    </lineage>
</organism>
<feature type="non-terminal residue" evidence="1">
    <location>
        <position position="1"/>
    </location>
</feature>